<dbReference type="Gene3D" id="3.40.50.1000">
    <property type="entry name" value="HAD superfamily/HAD-like"/>
    <property type="match status" value="1"/>
</dbReference>
<organism evidence="6 7">
    <name type="scientific">Catalinimonas alkaloidigena</name>
    <dbReference type="NCBI Taxonomy" id="1075417"/>
    <lineage>
        <taxon>Bacteria</taxon>
        <taxon>Pseudomonadati</taxon>
        <taxon>Bacteroidota</taxon>
        <taxon>Cytophagia</taxon>
        <taxon>Cytophagales</taxon>
        <taxon>Catalimonadaceae</taxon>
        <taxon>Catalinimonas</taxon>
    </lineage>
</organism>
<dbReference type="SUPFAM" id="SSF56784">
    <property type="entry name" value="HAD-like"/>
    <property type="match status" value="1"/>
</dbReference>
<dbReference type="OrthoDB" id="9797743at2"/>
<keyword evidence="3" id="KW-0479">Metal-binding</keyword>
<comment type="cofactor">
    <cofactor evidence="1">
        <name>Mg(2+)</name>
        <dbReference type="ChEBI" id="CHEBI:18420"/>
    </cofactor>
</comment>
<evidence type="ECO:0000313" key="7">
    <source>
        <dbReference type="Proteomes" id="UP000198510"/>
    </source>
</evidence>
<comment type="similarity">
    <text evidence="2">Belongs to the HAD-like hydrolase superfamily. CbbY/CbbZ/Gph/YieH family.</text>
</comment>
<dbReference type="STRING" id="1075417.SAMN05421823_11241"/>
<evidence type="ECO:0000256" key="2">
    <source>
        <dbReference type="ARBA" id="ARBA00006171"/>
    </source>
</evidence>
<reference evidence="6 7" key="1">
    <citation type="submission" date="2016-10" db="EMBL/GenBank/DDBJ databases">
        <authorList>
            <person name="de Groot N.N."/>
        </authorList>
    </citation>
    <scope>NUCLEOTIDE SEQUENCE [LARGE SCALE GENOMIC DNA]</scope>
    <source>
        <strain evidence="6 7">DSM 25186</strain>
    </source>
</reference>
<dbReference type="PANTHER" id="PTHR46193:SF18">
    <property type="entry name" value="HEXITOL PHOSPHATASE B"/>
    <property type="match status" value="1"/>
</dbReference>
<keyword evidence="7" id="KW-1185">Reference proteome</keyword>
<dbReference type="InterPro" id="IPR036412">
    <property type="entry name" value="HAD-like_sf"/>
</dbReference>
<dbReference type="PANTHER" id="PTHR46193">
    <property type="entry name" value="6-PHOSPHOGLUCONATE PHOSPHATASE"/>
    <property type="match status" value="1"/>
</dbReference>
<dbReference type="GO" id="GO:0046872">
    <property type="term" value="F:metal ion binding"/>
    <property type="evidence" value="ECO:0007669"/>
    <property type="project" value="UniProtKB-KW"/>
</dbReference>
<dbReference type="InterPro" id="IPR006439">
    <property type="entry name" value="HAD-SF_hydro_IA"/>
</dbReference>
<dbReference type="InterPro" id="IPR023198">
    <property type="entry name" value="PGP-like_dom2"/>
</dbReference>
<dbReference type="EMBL" id="FNFO01000012">
    <property type="protein sequence ID" value="SDM30911.1"/>
    <property type="molecule type" value="Genomic_DNA"/>
</dbReference>
<dbReference type="InterPro" id="IPR051600">
    <property type="entry name" value="Beta-PGM-like"/>
</dbReference>
<name>A0A1G9S692_9BACT</name>
<dbReference type="GO" id="GO:0003824">
    <property type="term" value="F:catalytic activity"/>
    <property type="evidence" value="ECO:0007669"/>
    <property type="project" value="UniProtKB-ARBA"/>
</dbReference>
<dbReference type="NCBIfam" id="TIGR01509">
    <property type="entry name" value="HAD-SF-IA-v3"/>
    <property type="match status" value="1"/>
</dbReference>
<dbReference type="NCBIfam" id="TIGR01549">
    <property type="entry name" value="HAD-SF-IA-v1"/>
    <property type="match status" value="1"/>
</dbReference>
<evidence type="ECO:0000256" key="1">
    <source>
        <dbReference type="ARBA" id="ARBA00001946"/>
    </source>
</evidence>
<dbReference type="CDD" id="cd07505">
    <property type="entry name" value="HAD_BPGM-like"/>
    <property type="match status" value="1"/>
</dbReference>
<proteinExistence type="inferred from homology"/>
<dbReference type="InterPro" id="IPR023214">
    <property type="entry name" value="HAD_sf"/>
</dbReference>
<evidence type="ECO:0000256" key="4">
    <source>
        <dbReference type="ARBA" id="ARBA00022842"/>
    </source>
</evidence>
<accession>A0A1G9S692</accession>
<dbReference type="Gene3D" id="1.10.150.240">
    <property type="entry name" value="Putative phosphatase, domain 2"/>
    <property type="match status" value="1"/>
</dbReference>
<keyword evidence="4" id="KW-0460">Magnesium</keyword>
<sequence>MDGTMVDNMMVHHRAWQQKLAEVGLSLSLDEVVAKCHGTNDDILVRLFGDKYTFEERDAISYAKEALYREVFLPDLKLVDGLHRLLDEGKKRGLKMGIGTAARPENVDFVVDTLGIRDYFGAIVTAHDVTKGKPDPEVFLKVADQLGVAPEHCLVFEDSPTGAKTAYNAGMKCIVITTTHRSEEFTSIPSVRRCVPDYTSVRLEEELIS</sequence>
<protein>
    <submittedName>
        <fullName evidence="6">Haloacid dehalogenase superfamily, subfamily IA, variant 3 with third motif having DD or ED/haloacid dehalogenase superfamily, subfamily IA, variant 1 with third motif having Dx(3-4)D or Dx(3-4)E</fullName>
    </submittedName>
</protein>
<evidence type="ECO:0000256" key="3">
    <source>
        <dbReference type="ARBA" id="ARBA00022723"/>
    </source>
</evidence>
<dbReference type="AlphaFoldDB" id="A0A1G9S692"/>
<keyword evidence="5" id="KW-0119">Carbohydrate metabolism</keyword>
<dbReference type="InterPro" id="IPR041492">
    <property type="entry name" value="HAD_2"/>
</dbReference>
<gene>
    <name evidence="6" type="ORF">SAMN05421823_11241</name>
</gene>
<dbReference type="Proteomes" id="UP000198510">
    <property type="component" value="Unassembled WGS sequence"/>
</dbReference>
<evidence type="ECO:0000256" key="5">
    <source>
        <dbReference type="ARBA" id="ARBA00023277"/>
    </source>
</evidence>
<dbReference type="Pfam" id="PF13419">
    <property type="entry name" value="HAD_2"/>
    <property type="match status" value="1"/>
</dbReference>
<evidence type="ECO:0000313" key="6">
    <source>
        <dbReference type="EMBL" id="SDM30911.1"/>
    </source>
</evidence>